<keyword evidence="10" id="KW-1185">Reference proteome</keyword>
<evidence type="ECO:0000256" key="3">
    <source>
        <dbReference type="ARBA" id="ARBA00022729"/>
    </source>
</evidence>
<evidence type="ECO:0000256" key="4">
    <source>
        <dbReference type="ARBA" id="ARBA00022801"/>
    </source>
</evidence>
<accession>A0A8K1FSF1</accession>
<dbReference type="EMBL" id="SPLM01000002">
    <property type="protein sequence ID" value="TMW68488.1"/>
    <property type="molecule type" value="Genomic_DNA"/>
</dbReference>
<feature type="region of interest" description="Disordered" evidence="8">
    <location>
        <begin position="1008"/>
        <end position="1042"/>
    </location>
</feature>
<keyword evidence="6" id="KW-0843">Virulence</keyword>
<feature type="region of interest" description="Disordered" evidence="8">
    <location>
        <begin position="1093"/>
        <end position="1114"/>
    </location>
</feature>
<dbReference type="PRINTS" id="PR00839">
    <property type="entry name" value="V8PROTEASE"/>
</dbReference>
<feature type="signal peptide" evidence="7">
    <location>
        <begin position="1"/>
        <end position="25"/>
    </location>
</feature>
<comment type="caution">
    <text evidence="9">The sequence shown here is derived from an EMBL/GenBank/DDBJ whole genome shotgun (WGS) entry which is preliminary data.</text>
</comment>
<dbReference type="EC" id="3.4.21.-" evidence="7"/>
<keyword evidence="2 7" id="KW-0645">Protease</keyword>
<feature type="chain" id="PRO_5035487225" description="Serine protease" evidence="7">
    <location>
        <begin position="26"/>
        <end position="1525"/>
    </location>
</feature>
<comment type="similarity">
    <text evidence="1 7">Belongs to the peptidase S1B family.</text>
</comment>
<evidence type="ECO:0000256" key="5">
    <source>
        <dbReference type="ARBA" id="ARBA00022825"/>
    </source>
</evidence>
<evidence type="ECO:0000256" key="8">
    <source>
        <dbReference type="SAM" id="MobiDB-lite"/>
    </source>
</evidence>
<evidence type="ECO:0000256" key="2">
    <source>
        <dbReference type="ARBA" id="ARBA00022670"/>
    </source>
</evidence>
<evidence type="ECO:0000256" key="6">
    <source>
        <dbReference type="ARBA" id="ARBA00023026"/>
    </source>
</evidence>
<dbReference type="InterPro" id="IPR043504">
    <property type="entry name" value="Peptidase_S1_PA_chymotrypsin"/>
</dbReference>
<dbReference type="Proteomes" id="UP000794436">
    <property type="component" value="Unassembled WGS sequence"/>
</dbReference>
<keyword evidence="5 7" id="KW-0720">Serine protease</keyword>
<feature type="region of interest" description="Disordered" evidence="8">
    <location>
        <begin position="451"/>
        <end position="504"/>
    </location>
</feature>
<dbReference type="SUPFAM" id="SSF50494">
    <property type="entry name" value="Trypsin-like serine proteases"/>
    <property type="match status" value="1"/>
</dbReference>
<evidence type="ECO:0000313" key="9">
    <source>
        <dbReference type="EMBL" id="TMW68488.1"/>
    </source>
</evidence>
<feature type="compositionally biased region" description="Pro residues" evidence="8">
    <location>
        <begin position="457"/>
        <end position="503"/>
    </location>
</feature>
<sequence length="1525" mass="166109">MVSVSSIVRTVAFFSALAASHAAAADDNSPQRTATIAREEARDWSVNATTREPVEQTLTAAGAAFMTVHFSEFNLAEGDVVTIRNSTGDVLDEYKGLGRGDLGKQGGFYSTVVYGDKVTVQFKPAADAKVESDSGFKIDKITRSTNQAKVSSICSADNTLPAKCYENAPNIPEAYKKAQAVARLIVNGAEACTGWLIGSEGHLLTNQHCIGTQSAASNLQVQFEAESPTCDDQCRASGSCKGVIAATTSTLVAVNADLDYALVKLDPLVDLSKYGYLKLRVAGAIENEEIYIPEHPGGKAKRMAVIVDSGEAARVHVDRSTECGEHRLEYDADTEGGASGSPIIAVSDNLVIGLHSCGNTQEVCMNSALDIRSLVHELRALNVVPADALDDPAAELPEGPWIPGATEAPAATTPAPVLDICPGFNFQNSCEEFTGGKCVWNDGSCSKNPAFTSVPAPETPAPETPAPETPAPETPAPETPAPETPAPETPAPETPAPETPAPETPALRLLPLRRQLLRHQSLRPKLQFKRPKLQPLRRILQLQLTRELLDQIDLKVSSGVPRTPRSDPELMFWRRNDKKAGATGRNDGVYNEDDDIQKLQRQFGIKTFSDKEVEADFLRLMGGAKGASSQGGLGLGLSPRSELALFGGGGHDDSDEEAKILRELNISGNLDSINVEDWSDDDDDEDDGAKVAKQELRSVLTDIHASAKEGHAARVNGTASSSLGKKVTHEEVHAMKLRAVELKRAGHIQEALAVFREVKVLEAQFQNAGAAASDPMTVTTRVETRTTSVRVKQAVEETHEAEEDDDVEVTDEDMQNPEYLAQLAMLGLSIDHPAPAKSQQPQETVDSLEQQIRETKERAVQFKRANQINEALAQMRLIKELEGKLAVVRQKTPPATQVPPPIQSSTTVHTKTVTSIHIPVVPGDVVEDPEVEVTDKDMNDPAFDEELKKLGLDPKAGSAAPDSTPLAVNQTAVAKMPRRYSSVNDDDLIDEFEDSDEENASFSADLAATTTSQEETTFTASVSTQEPPQAHNPTVPSDQEDIGFSRGLDVEELQAQLDRAKLAAVNFKREGNINAALDMMRRVKQIDNLITLKRQAQSQPGPVVTASPSPSPQELERQRKFAELEQLLVRFGDEATAKAREKLSINRAQAAEWLAKRKSYGAHMEKLQQMRRIPGQDPPPFHVESLSEQVKVEHLSIPEDEAHFRIVSVNGLQQVAGKDIMIKFNLSFPSSAPHEGKSGVVRISERPPFTTGEITSENAFRFRVQRTRGTQRLFEIKKAVFEVWRPGTLLRNPEFIARGYQELHPLLTVSQIQCHIPFVGSNRKPVGGDIEISLRIRTPLRDTEYQTVVTESLHVGEYPPLASSVAETPPLSVSTSQLPSPASSSSSVATAQSTPLPAPSPTHSTDDADLEDPHDLDMIISYDVINEEMEKIEAKLSSLSGPVAAELRDRFDSLALKKQLLEIGMQTGTLTLDMYTEQLQARIRDDRQIISRLLKANRRPDAARVLHRVKVMEKELEGTEEPAEQ</sequence>
<proteinExistence type="inferred from homology"/>
<dbReference type="Gene3D" id="2.40.10.10">
    <property type="entry name" value="Trypsin-like serine proteases"/>
    <property type="match status" value="2"/>
</dbReference>
<dbReference type="InterPro" id="IPR008256">
    <property type="entry name" value="Peptidase_S1B"/>
</dbReference>
<feature type="compositionally biased region" description="Low complexity" evidence="8">
    <location>
        <begin position="1008"/>
        <end position="1021"/>
    </location>
</feature>
<dbReference type="PANTHER" id="PTHR36234:SF5">
    <property type="entry name" value="LYSYL ENDOPEPTIDASE"/>
    <property type="match status" value="1"/>
</dbReference>
<gene>
    <name evidence="9" type="ORF">Poli38472_005956</name>
</gene>
<dbReference type="PANTHER" id="PTHR36234">
    <property type="entry name" value="LYSYL ENDOPEPTIDASE"/>
    <property type="match status" value="1"/>
</dbReference>
<reference evidence="9" key="1">
    <citation type="submission" date="2019-03" db="EMBL/GenBank/DDBJ databases">
        <title>Long read genome sequence of the mycoparasitic Pythium oligandrum ATCC 38472 isolated from sugarbeet rhizosphere.</title>
        <authorList>
            <person name="Gaulin E."/>
        </authorList>
    </citation>
    <scope>NUCLEOTIDE SEQUENCE</scope>
    <source>
        <strain evidence="9">ATCC 38472_TT</strain>
    </source>
</reference>
<dbReference type="InterPro" id="IPR009003">
    <property type="entry name" value="Peptidase_S1_PA"/>
</dbReference>
<evidence type="ECO:0000256" key="1">
    <source>
        <dbReference type="ARBA" id="ARBA00008764"/>
    </source>
</evidence>
<evidence type="ECO:0000256" key="7">
    <source>
        <dbReference type="RuleBase" id="RU004296"/>
    </source>
</evidence>
<feature type="compositionally biased region" description="Low complexity" evidence="8">
    <location>
        <begin position="1372"/>
        <end position="1395"/>
    </location>
</feature>
<dbReference type="GO" id="GO:0006508">
    <property type="term" value="P:proteolysis"/>
    <property type="evidence" value="ECO:0007669"/>
    <property type="project" value="UniProtKB-KW"/>
</dbReference>
<name>A0A8K1FSF1_PYTOL</name>
<evidence type="ECO:0000313" key="10">
    <source>
        <dbReference type="Proteomes" id="UP000794436"/>
    </source>
</evidence>
<feature type="region of interest" description="Disordered" evidence="8">
    <location>
        <begin position="1364"/>
        <end position="1413"/>
    </location>
</feature>
<dbReference type="Pfam" id="PF13365">
    <property type="entry name" value="Trypsin_2"/>
    <property type="match status" value="1"/>
</dbReference>
<feature type="compositionally biased region" description="Polar residues" evidence="8">
    <location>
        <begin position="1022"/>
        <end position="1037"/>
    </location>
</feature>
<dbReference type="GO" id="GO:0008236">
    <property type="term" value="F:serine-type peptidase activity"/>
    <property type="evidence" value="ECO:0007669"/>
    <property type="project" value="UniProtKB-KW"/>
</dbReference>
<keyword evidence="4 7" id="KW-0378">Hydrolase</keyword>
<organism evidence="9 10">
    <name type="scientific">Pythium oligandrum</name>
    <name type="common">Mycoparasitic fungus</name>
    <dbReference type="NCBI Taxonomy" id="41045"/>
    <lineage>
        <taxon>Eukaryota</taxon>
        <taxon>Sar</taxon>
        <taxon>Stramenopiles</taxon>
        <taxon>Oomycota</taxon>
        <taxon>Peronosporomycetes</taxon>
        <taxon>Pythiales</taxon>
        <taxon>Pythiaceae</taxon>
        <taxon>Pythium</taxon>
    </lineage>
</organism>
<dbReference type="OrthoDB" id="19996at2759"/>
<keyword evidence="3 7" id="KW-0732">Signal</keyword>
<protein>
    <recommendedName>
        <fullName evidence="7">Serine protease</fullName>
        <ecNumber evidence="7">3.4.21.-</ecNumber>
    </recommendedName>
</protein>